<dbReference type="GO" id="GO:0097363">
    <property type="term" value="F:protein O-acetylglucosaminyltransferase activity"/>
    <property type="evidence" value="ECO:0007669"/>
    <property type="project" value="TreeGrafter"/>
</dbReference>
<evidence type="ECO:0000256" key="1">
    <source>
        <dbReference type="ARBA" id="ARBA00004167"/>
    </source>
</evidence>
<accession>A0AAX4JRF2</accession>
<dbReference type="RefSeq" id="XP_066074677.1">
    <property type="nucleotide sequence ID" value="XM_066218580.1"/>
</dbReference>
<evidence type="ECO:0000256" key="3">
    <source>
        <dbReference type="ARBA" id="ARBA00022679"/>
    </source>
</evidence>
<keyword evidence="6" id="KW-0472">Membrane</keyword>
<keyword evidence="7" id="KW-0325">Glycoprotein</keyword>
<evidence type="ECO:0000313" key="9">
    <source>
        <dbReference type="EMBL" id="WWC87914.1"/>
    </source>
</evidence>
<organism evidence="9 10">
    <name type="scientific">Kwoniella dendrophila CBS 6074</name>
    <dbReference type="NCBI Taxonomy" id="1295534"/>
    <lineage>
        <taxon>Eukaryota</taxon>
        <taxon>Fungi</taxon>
        <taxon>Dikarya</taxon>
        <taxon>Basidiomycota</taxon>
        <taxon>Agaricomycotina</taxon>
        <taxon>Tremellomycetes</taxon>
        <taxon>Tremellales</taxon>
        <taxon>Cryptococcaceae</taxon>
        <taxon>Kwoniella</taxon>
    </lineage>
</organism>
<keyword evidence="5" id="KW-1133">Transmembrane helix</keyword>
<dbReference type="Pfam" id="PF04577">
    <property type="entry name" value="Glyco_transf_61"/>
    <property type="match status" value="1"/>
</dbReference>
<evidence type="ECO:0000256" key="5">
    <source>
        <dbReference type="ARBA" id="ARBA00022989"/>
    </source>
</evidence>
<keyword evidence="3" id="KW-0808">Transferase</keyword>
<evidence type="ECO:0000256" key="4">
    <source>
        <dbReference type="ARBA" id="ARBA00022692"/>
    </source>
</evidence>
<dbReference type="EMBL" id="CP144100">
    <property type="protein sequence ID" value="WWC87914.1"/>
    <property type="molecule type" value="Genomic_DNA"/>
</dbReference>
<evidence type="ECO:0000256" key="7">
    <source>
        <dbReference type="ARBA" id="ARBA00023180"/>
    </source>
</evidence>
<proteinExistence type="predicted"/>
<evidence type="ECO:0000256" key="6">
    <source>
        <dbReference type="ARBA" id="ARBA00023136"/>
    </source>
</evidence>
<reference evidence="9 10" key="1">
    <citation type="submission" date="2024-01" db="EMBL/GenBank/DDBJ databases">
        <title>Comparative genomics of Cryptococcus and Kwoniella reveals pathogenesis evolution and contrasting modes of karyotype evolution via chromosome fusion or intercentromeric recombination.</title>
        <authorList>
            <person name="Coelho M.A."/>
            <person name="David-Palma M."/>
            <person name="Shea T."/>
            <person name="Bowers K."/>
            <person name="McGinley-Smith S."/>
            <person name="Mohammad A.W."/>
            <person name="Gnirke A."/>
            <person name="Yurkov A.M."/>
            <person name="Nowrousian M."/>
            <person name="Sun S."/>
            <person name="Cuomo C.A."/>
            <person name="Heitman J."/>
        </authorList>
    </citation>
    <scope>NUCLEOTIDE SEQUENCE [LARGE SCALE GENOMIC DNA]</scope>
    <source>
        <strain evidence="9 10">CBS 6074</strain>
    </source>
</reference>
<dbReference type="PANTHER" id="PTHR20961">
    <property type="entry name" value="GLYCOSYLTRANSFERASE"/>
    <property type="match status" value="1"/>
</dbReference>
<dbReference type="GO" id="GO:0016020">
    <property type="term" value="C:membrane"/>
    <property type="evidence" value="ECO:0007669"/>
    <property type="project" value="UniProtKB-SubCell"/>
</dbReference>
<protein>
    <recommendedName>
        <fullName evidence="8">Glycosyltransferase 61 catalytic domain-containing protein</fullName>
    </recommendedName>
</protein>
<evidence type="ECO:0000256" key="2">
    <source>
        <dbReference type="ARBA" id="ARBA00022676"/>
    </source>
</evidence>
<name>A0AAX4JRF2_9TREE</name>
<keyword evidence="2" id="KW-0328">Glycosyltransferase</keyword>
<dbReference type="InterPro" id="IPR049625">
    <property type="entry name" value="Glyco_transf_61_cat"/>
</dbReference>
<gene>
    <name evidence="9" type="ORF">L201_002814</name>
</gene>
<dbReference type="Proteomes" id="UP001355207">
    <property type="component" value="Chromosome 3"/>
</dbReference>
<dbReference type="GeneID" id="91093485"/>
<dbReference type="PANTHER" id="PTHR20961:SF38">
    <property type="entry name" value="PROTEIN O-LINKED-MANNOSE BETA-1,4-N-ACETYLGLUCOSAMINYLTRANSFERASE 2"/>
    <property type="match status" value="1"/>
</dbReference>
<evidence type="ECO:0000259" key="8">
    <source>
        <dbReference type="Pfam" id="PF04577"/>
    </source>
</evidence>
<dbReference type="GO" id="GO:0005783">
    <property type="term" value="C:endoplasmic reticulum"/>
    <property type="evidence" value="ECO:0007669"/>
    <property type="project" value="TreeGrafter"/>
</dbReference>
<dbReference type="AlphaFoldDB" id="A0AAX4JRF2"/>
<keyword evidence="4" id="KW-0812">Transmembrane</keyword>
<comment type="subcellular location">
    <subcellularLocation>
        <location evidence="1">Membrane</location>
        <topology evidence="1">Single-pass membrane protein</topology>
    </subcellularLocation>
</comment>
<keyword evidence="10" id="KW-1185">Reference proteome</keyword>
<evidence type="ECO:0000313" key="10">
    <source>
        <dbReference type="Proteomes" id="UP001355207"/>
    </source>
</evidence>
<feature type="domain" description="Glycosyltransferase 61 catalytic" evidence="8">
    <location>
        <begin position="180"/>
        <end position="415"/>
    </location>
</feature>
<sequence>MSKQNDHNVLFDKNRLFDSSNSEGVRPICQYSEERMGAALTTPVKPSSAPITFKSQGSTQFTGGLPGYTVLDNVWYRNGTLYMIENGNDDLPNQDKLLTLAPVGGDGIHTLTTVKIESHGPEGEITELDGTTIFCNDGWPGSWSGYFMYYHFASEVILGSYSVLSSVSNKPLPSEMKKPWNVYKGLGRRLDLHEQHYGNDQISLGSSNDIVNKGSKADRILVAWEWNWDGKDGLTRAVSQGLVGEKGLLDPPKWKEITNDNRWIYFERLLLTDRDTAHHNNRLSQKWYKMALDTYKLVESPDQLQNFRETFLNHYKIPIVNRPKPGQSIDGKKLKIIYTDRQGSQRKFPEEVHEELLTQMQNIEQSGKAHIIDAKLENIKLEDQFALFADADIIFGVHGNGLTHELWMPPGGVVIEIFPPQTFAYDYPPISAVLGHEHIIWRENQTFPSDLWEPENGGEGNRLHDGSPFPLNVPVFSEWLQKKIDEML</sequence>
<dbReference type="InterPro" id="IPR007657">
    <property type="entry name" value="Glycosyltransferase_61"/>
</dbReference>
<dbReference type="GO" id="GO:0035269">
    <property type="term" value="P:protein O-linked glycosylation via mannose"/>
    <property type="evidence" value="ECO:0007669"/>
    <property type="project" value="TreeGrafter"/>
</dbReference>